<gene>
    <name evidence="1" type="ORF">KCMC57_14160</name>
</gene>
<reference evidence="1" key="1">
    <citation type="submission" date="2024-07" db="EMBL/GenBank/DDBJ databases">
        <title>Complete genome sequences of cellulolytic bacteria, Kitasatospora sp. CMC57 and Streptomyces sp. CMC78, isolated from Japanese agricultural soil.</title>
        <authorList>
            <person name="Hashimoto T."/>
            <person name="Ito M."/>
            <person name="Iwamoto M."/>
            <person name="Fukahori D."/>
            <person name="Shoda T."/>
            <person name="Sakoda M."/>
            <person name="Morohoshi T."/>
            <person name="Mitsuboshi M."/>
            <person name="Nishizawa T."/>
        </authorList>
    </citation>
    <scope>NUCLEOTIDE SEQUENCE</scope>
    <source>
        <strain evidence="1">CMC57</strain>
    </source>
</reference>
<dbReference type="AlphaFoldDB" id="A0AB33JZD8"/>
<organism evidence="1">
    <name type="scientific">Kitasatospora sp. CMC57</name>
    <dbReference type="NCBI Taxonomy" id="3231513"/>
    <lineage>
        <taxon>Bacteria</taxon>
        <taxon>Bacillati</taxon>
        <taxon>Actinomycetota</taxon>
        <taxon>Actinomycetes</taxon>
        <taxon>Kitasatosporales</taxon>
        <taxon>Streptomycetaceae</taxon>
        <taxon>Kitasatospora</taxon>
    </lineage>
</organism>
<protein>
    <submittedName>
        <fullName evidence="1">Uncharacterized protein</fullName>
    </submittedName>
</protein>
<dbReference type="EMBL" id="AP035881">
    <property type="protein sequence ID" value="BFP45048.1"/>
    <property type="molecule type" value="Genomic_DNA"/>
</dbReference>
<accession>A0AB33JZD8</accession>
<name>A0AB33JZD8_9ACTN</name>
<proteinExistence type="predicted"/>
<evidence type="ECO:0000313" key="1">
    <source>
        <dbReference type="EMBL" id="BFP45048.1"/>
    </source>
</evidence>
<sequence length="181" mass="19257">MLAHGPTAPFHFQLPGSLLVAQWLPSDPRGVRVLEAGHDFDVVKVSGELAPLLMNALKPARPGCIHDLVSDAHLWLIPAGSARYWQLAPDQGVAVLGRGWHVSIPGEHCDGRRRWTDPGPALTCAEQLWDVLQSVTARPVPGERNASPPPAVIAVLPGSVHSPAVGTQLAAPRRPVAAGHR</sequence>